<evidence type="ECO:0000313" key="5">
    <source>
        <dbReference type="Proteomes" id="UP000637423"/>
    </source>
</evidence>
<feature type="domain" description="DUF4124" evidence="3">
    <location>
        <begin position="18"/>
        <end position="71"/>
    </location>
</feature>
<gene>
    <name evidence="4" type="ORF">GCM10011396_41890</name>
</gene>
<reference evidence="4" key="2">
    <citation type="submission" date="2020-09" db="EMBL/GenBank/DDBJ databases">
        <authorList>
            <person name="Sun Q."/>
            <person name="Zhou Y."/>
        </authorList>
    </citation>
    <scope>NUCLEOTIDE SEQUENCE</scope>
    <source>
        <strain evidence="4">CGMCC 1.10998</strain>
    </source>
</reference>
<feature type="compositionally biased region" description="Polar residues" evidence="1">
    <location>
        <begin position="61"/>
        <end position="79"/>
    </location>
</feature>
<accession>A0A916UWL3</accession>
<protein>
    <recommendedName>
        <fullName evidence="3">DUF4124 domain-containing protein</fullName>
    </recommendedName>
</protein>
<feature type="chain" id="PRO_5036803437" description="DUF4124 domain-containing protein" evidence="2">
    <location>
        <begin position="29"/>
        <end position="155"/>
    </location>
</feature>
<dbReference type="EMBL" id="BMED01000005">
    <property type="protein sequence ID" value="GGC90315.1"/>
    <property type="molecule type" value="Genomic_DNA"/>
</dbReference>
<evidence type="ECO:0000259" key="3">
    <source>
        <dbReference type="Pfam" id="PF13511"/>
    </source>
</evidence>
<name>A0A916UWL3_9BURK</name>
<dbReference type="AlphaFoldDB" id="A0A916UWL3"/>
<comment type="caution">
    <text evidence="4">The sequence shown here is derived from an EMBL/GenBank/DDBJ whole genome shotgun (WGS) entry which is preliminary data.</text>
</comment>
<keyword evidence="2" id="KW-0732">Signal</keyword>
<feature type="signal peptide" evidence="2">
    <location>
        <begin position="1"/>
        <end position="28"/>
    </location>
</feature>
<feature type="region of interest" description="Disordered" evidence="1">
    <location>
        <begin position="61"/>
        <end position="113"/>
    </location>
</feature>
<dbReference type="Proteomes" id="UP000637423">
    <property type="component" value="Unassembled WGS sequence"/>
</dbReference>
<dbReference type="Pfam" id="PF13511">
    <property type="entry name" value="DUF4124"/>
    <property type="match status" value="1"/>
</dbReference>
<sequence>MTQKTSWLMPGLLSTCLTLAAVCLPSHAEIYKWKDAKGQIHYSENKEDAGKAAQELKITSQALSTPSGAPATPSWQLQEQDFKRRQAQKQPESASSHTTEKTAKPGWGGNQLETDATRCNLARDILGGKARHSNSAPVDNYDKQLAARDAQNYCH</sequence>
<evidence type="ECO:0000256" key="2">
    <source>
        <dbReference type="SAM" id="SignalP"/>
    </source>
</evidence>
<dbReference type="InterPro" id="IPR025392">
    <property type="entry name" value="DUF4124"/>
</dbReference>
<evidence type="ECO:0000313" key="4">
    <source>
        <dbReference type="EMBL" id="GGC90315.1"/>
    </source>
</evidence>
<reference evidence="4" key="1">
    <citation type="journal article" date="2014" name="Int. J. Syst. Evol. Microbiol.">
        <title>Complete genome sequence of Corynebacterium casei LMG S-19264T (=DSM 44701T), isolated from a smear-ripened cheese.</title>
        <authorList>
            <consortium name="US DOE Joint Genome Institute (JGI-PGF)"/>
            <person name="Walter F."/>
            <person name="Albersmeier A."/>
            <person name="Kalinowski J."/>
            <person name="Ruckert C."/>
        </authorList>
    </citation>
    <scope>NUCLEOTIDE SEQUENCE</scope>
    <source>
        <strain evidence="4">CGMCC 1.10998</strain>
    </source>
</reference>
<feature type="compositionally biased region" description="Polar residues" evidence="1">
    <location>
        <begin position="88"/>
        <end position="97"/>
    </location>
</feature>
<proteinExistence type="predicted"/>
<evidence type="ECO:0000256" key="1">
    <source>
        <dbReference type="SAM" id="MobiDB-lite"/>
    </source>
</evidence>
<organism evidence="4 5">
    <name type="scientific">Undibacterium terreum</name>
    <dbReference type="NCBI Taxonomy" id="1224302"/>
    <lineage>
        <taxon>Bacteria</taxon>
        <taxon>Pseudomonadati</taxon>
        <taxon>Pseudomonadota</taxon>
        <taxon>Betaproteobacteria</taxon>
        <taxon>Burkholderiales</taxon>
        <taxon>Oxalobacteraceae</taxon>
        <taxon>Undibacterium</taxon>
    </lineage>
</organism>
<dbReference type="RefSeq" id="WP_188568090.1">
    <property type="nucleotide sequence ID" value="NZ_BMED01000005.1"/>
</dbReference>
<keyword evidence="5" id="KW-1185">Reference proteome</keyword>